<gene>
    <name evidence="3" type="ORF">HGUI_01425</name>
</gene>
<protein>
    <submittedName>
        <fullName evidence="3">Uncharacterized protein</fullName>
    </submittedName>
</protein>
<feature type="compositionally biased region" description="Basic and acidic residues" evidence="2">
    <location>
        <begin position="456"/>
        <end position="467"/>
    </location>
</feature>
<accession>A0A1L0CLF4</accession>
<dbReference type="OrthoDB" id="3973157at2759"/>
<feature type="region of interest" description="Disordered" evidence="2">
    <location>
        <begin position="435"/>
        <end position="467"/>
    </location>
</feature>
<evidence type="ECO:0000313" key="4">
    <source>
        <dbReference type="Proteomes" id="UP000183365"/>
    </source>
</evidence>
<dbReference type="AlphaFoldDB" id="A0A1L0CLF4"/>
<evidence type="ECO:0000256" key="2">
    <source>
        <dbReference type="SAM" id="MobiDB-lite"/>
    </source>
</evidence>
<evidence type="ECO:0000313" key="3">
    <source>
        <dbReference type="EMBL" id="SGZ39225.1"/>
    </source>
</evidence>
<reference evidence="4" key="1">
    <citation type="submission" date="2016-11" db="EMBL/GenBank/DDBJ databases">
        <authorList>
            <person name="Guldener U."/>
        </authorList>
    </citation>
    <scope>NUCLEOTIDE SEQUENCE [LARGE SCALE GENOMIC DNA]</scope>
</reference>
<feature type="coiled-coil region" evidence="1">
    <location>
        <begin position="122"/>
        <end position="153"/>
    </location>
</feature>
<keyword evidence="4" id="KW-1185">Reference proteome</keyword>
<feature type="coiled-coil region" evidence="1">
    <location>
        <begin position="276"/>
        <end position="315"/>
    </location>
</feature>
<dbReference type="Proteomes" id="UP000183365">
    <property type="component" value="Unassembled WGS sequence"/>
</dbReference>
<evidence type="ECO:0000256" key="1">
    <source>
        <dbReference type="SAM" id="Coils"/>
    </source>
</evidence>
<organism evidence="3 4">
    <name type="scientific">Hanseniaspora guilliermondii</name>
    <dbReference type="NCBI Taxonomy" id="56406"/>
    <lineage>
        <taxon>Eukaryota</taxon>
        <taxon>Fungi</taxon>
        <taxon>Dikarya</taxon>
        <taxon>Ascomycota</taxon>
        <taxon>Saccharomycotina</taxon>
        <taxon>Saccharomycetes</taxon>
        <taxon>Saccharomycodales</taxon>
        <taxon>Saccharomycodaceae</taxon>
        <taxon>Hanseniaspora</taxon>
    </lineage>
</organism>
<dbReference type="EMBL" id="FQNF01000019">
    <property type="protein sequence ID" value="SGZ39225.1"/>
    <property type="molecule type" value="Genomic_DNA"/>
</dbReference>
<proteinExistence type="predicted"/>
<feature type="region of interest" description="Disordered" evidence="2">
    <location>
        <begin position="174"/>
        <end position="193"/>
    </location>
</feature>
<dbReference type="VEuPathDB" id="FungiDB:HGUI_01425"/>
<name>A0A1L0CLF4_9ASCO</name>
<feature type="compositionally biased region" description="Low complexity" evidence="2">
    <location>
        <begin position="437"/>
        <end position="449"/>
    </location>
</feature>
<sequence>MNILDNKKKLKDTLELYSNNIFKYKLSNKPNKFNASSNDLKKEYKKLTKLRKDINDLMEDDPNDSRLAYIKLSVPLMHETIQKYEEVLVENGEPIMELPNSSTKKDPDAMNSTATNIALSDADAIRASKKEQRRLMKEKKNKMKLQAKLAQQEAFNNKQIMITEKSAKDIVIELPPEPSAPSKTSVDPDNESLRVEHVPKVKKSEDKKKKKEKLITTVEKNISITSSAPKPVSTGLGLASALPSKTLTATTSLTSTSSLTNIEDSPAAPKAVEWSELATQRKLKEHEEKLNEERIKAEQEKLRKQKEDREKYLKDKFTVPSVFLKLQLPHFTSRVFESGNDSLEKTEINYKIGSDNLHMKYDNSKFTSQKSVFESYKNDINVNYPELPEPLKQIFTDMHVIKSTAFNKSSDDTTEPRWYDFQESQEFANFQTTNELTSKQNSSNNTSTQGIVITGRRHDKDNGTDEKEKAKVEENHNYDFGFSFTHGLISNIFEQCVDNNM</sequence>
<keyword evidence="1" id="KW-0175">Coiled coil</keyword>